<gene>
    <name evidence="1" type="ORF">H5410_050554</name>
</gene>
<keyword evidence="2" id="KW-1185">Reference proteome</keyword>
<reference evidence="1 2" key="1">
    <citation type="submission" date="2020-09" db="EMBL/GenBank/DDBJ databases">
        <title>De no assembly of potato wild relative species, Solanum commersonii.</title>
        <authorList>
            <person name="Cho K."/>
        </authorList>
    </citation>
    <scope>NUCLEOTIDE SEQUENCE [LARGE SCALE GENOMIC DNA]</scope>
    <source>
        <strain evidence="1">LZ3.2</strain>
        <tissue evidence="1">Leaf</tissue>
    </source>
</reference>
<proteinExistence type="predicted"/>
<accession>A0A9J5WX41</accession>
<dbReference type="AlphaFoldDB" id="A0A9J5WX41"/>
<comment type="caution">
    <text evidence="1">The sequence shown here is derived from an EMBL/GenBank/DDBJ whole genome shotgun (WGS) entry which is preliminary data.</text>
</comment>
<evidence type="ECO:0000313" key="2">
    <source>
        <dbReference type="Proteomes" id="UP000824120"/>
    </source>
</evidence>
<dbReference type="OrthoDB" id="1751671at2759"/>
<evidence type="ECO:0000313" key="1">
    <source>
        <dbReference type="EMBL" id="KAG5579927.1"/>
    </source>
</evidence>
<dbReference type="Proteomes" id="UP000824120">
    <property type="component" value="Chromosome 10"/>
</dbReference>
<organism evidence="1 2">
    <name type="scientific">Solanum commersonii</name>
    <name type="common">Commerson's wild potato</name>
    <name type="synonym">Commerson's nightshade</name>
    <dbReference type="NCBI Taxonomy" id="4109"/>
    <lineage>
        <taxon>Eukaryota</taxon>
        <taxon>Viridiplantae</taxon>
        <taxon>Streptophyta</taxon>
        <taxon>Embryophyta</taxon>
        <taxon>Tracheophyta</taxon>
        <taxon>Spermatophyta</taxon>
        <taxon>Magnoliopsida</taxon>
        <taxon>eudicotyledons</taxon>
        <taxon>Gunneridae</taxon>
        <taxon>Pentapetalae</taxon>
        <taxon>asterids</taxon>
        <taxon>lamiids</taxon>
        <taxon>Solanales</taxon>
        <taxon>Solanaceae</taxon>
        <taxon>Solanoideae</taxon>
        <taxon>Solaneae</taxon>
        <taxon>Solanum</taxon>
    </lineage>
</organism>
<protein>
    <submittedName>
        <fullName evidence="1">Uncharacterized protein</fullName>
    </submittedName>
</protein>
<name>A0A9J5WX41_SOLCO</name>
<dbReference type="EMBL" id="JACXVP010000010">
    <property type="protein sequence ID" value="KAG5579927.1"/>
    <property type="molecule type" value="Genomic_DNA"/>
</dbReference>
<sequence>MIIRNTSFDDLKGEIESANSKGKNKVDDSTVEENTLANTLNIDPKQNIFLGMMQIVTAHKWYVKCTILIDNTFSITNIAMIDSDADLYPPIILGTPFINAIYPFTNINAK</sequence>